<comment type="cofactor">
    <cofactor evidence="1">
        <name>Mg(2+)</name>
        <dbReference type="ChEBI" id="CHEBI:18420"/>
    </cofactor>
</comment>
<organism evidence="6 7">
    <name type="scientific">Rhodanobacter lindaniclasticus</name>
    <dbReference type="NCBI Taxonomy" id="75310"/>
    <lineage>
        <taxon>Bacteria</taxon>
        <taxon>Pseudomonadati</taxon>
        <taxon>Pseudomonadota</taxon>
        <taxon>Gammaproteobacteria</taxon>
        <taxon>Lysobacterales</taxon>
        <taxon>Rhodanobacteraceae</taxon>
        <taxon>Rhodanobacter</taxon>
    </lineage>
</organism>
<feature type="transmembrane region" description="Helical" evidence="4">
    <location>
        <begin position="131"/>
        <end position="151"/>
    </location>
</feature>
<evidence type="ECO:0000256" key="1">
    <source>
        <dbReference type="ARBA" id="ARBA00001946"/>
    </source>
</evidence>
<feature type="transmembrane region" description="Helical" evidence="4">
    <location>
        <begin position="163"/>
        <end position="181"/>
    </location>
</feature>
<dbReference type="Pfam" id="PF00990">
    <property type="entry name" value="GGDEF"/>
    <property type="match status" value="1"/>
</dbReference>
<keyword evidence="7" id="KW-1185">Reference proteome</keyword>
<name>A0A4S3KAE8_9GAMM</name>
<accession>A0A4S3KAE8</accession>
<dbReference type="InterPro" id="IPR000160">
    <property type="entry name" value="GGDEF_dom"/>
</dbReference>
<dbReference type="OrthoDB" id="9803824at2"/>
<dbReference type="RefSeq" id="WP_136259934.1">
    <property type="nucleotide sequence ID" value="NZ_MWIO01000071.1"/>
</dbReference>
<feature type="transmembrane region" description="Helical" evidence="4">
    <location>
        <begin position="103"/>
        <end position="125"/>
    </location>
</feature>
<protein>
    <recommendedName>
        <fullName evidence="2">diguanylate cyclase</fullName>
        <ecNumber evidence="2">2.7.7.65</ecNumber>
    </recommendedName>
</protein>
<dbReference type="EMBL" id="MWIO01000071">
    <property type="protein sequence ID" value="THD04814.1"/>
    <property type="molecule type" value="Genomic_DNA"/>
</dbReference>
<dbReference type="SMART" id="SM00267">
    <property type="entry name" value="GGDEF"/>
    <property type="match status" value="1"/>
</dbReference>
<feature type="domain" description="GGDEF" evidence="5">
    <location>
        <begin position="229"/>
        <end position="358"/>
    </location>
</feature>
<reference evidence="6 7" key="1">
    <citation type="submission" date="2017-02" db="EMBL/GenBank/DDBJ databases">
        <title>Whole genome sequencing of Rhodanobacter lindaniclasticus DSM 17932.</title>
        <authorList>
            <person name="Kumar S."/>
            <person name="Patil P."/>
            <person name="Patil P.B."/>
        </authorList>
    </citation>
    <scope>NUCLEOTIDE SEQUENCE [LARGE SCALE GENOMIC DNA]</scope>
    <source>
        <strain evidence="6 7">DSM 17932</strain>
    </source>
</reference>
<dbReference type="PROSITE" id="PS50887">
    <property type="entry name" value="GGDEF"/>
    <property type="match status" value="1"/>
</dbReference>
<comment type="catalytic activity">
    <reaction evidence="3">
        <text>2 GTP = 3',3'-c-di-GMP + 2 diphosphate</text>
        <dbReference type="Rhea" id="RHEA:24898"/>
        <dbReference type="ChEBI" id="CHEBI:33019"/>
        <dbReference type="ChEBI" id="CHEBI:37565"/>
        <dbReference type="ChEBI" id="CHEBI:58805"/>
        <dbReference type="EC" id="2.7.7.65"/>
    </reaction>
</comment>
<evidence type="ECO:0000256" key="4">
    <source>
        <dbReference type="SAM" id="Phobius"/>
    </source>
</evidence>
<sequence length="370" mass="40406">MTQAQDPDERYVRIAVMIMLALTLFASACATLIHWLAPIHRMMDLVVPPAFCVLSVGLITALVRRPDWVLGIVRIDLLAAGVALAAPAWLYTLQATLTPGMQLIDILPPVSSLFVVFLAMLMIFVPGRLAFLVAALSWVLIALPVLVYLLLHGREMWSPRGRDLLMAYGPASIMVVVLLPVQRALVGKIRRLALERDRMEVMLRRDPLTGVQSRLLGEQMLRQVLSERIPAGLIMLDLDKFKAINDTHGHPMGDKVLQAVADACRGLLRAGKTISRWGGEEFLVIVPNVDAPGLQRVAERLRLAIADLSVAPVGQVTASLGATLLQSWDDQETVLQRADQALYRAKEQGGNQVVAVPAPIAAGTTPQQTN</sequence>
<dbReference type="AlphaFoldDB" id="A0A4S3KAE8"/>
<dbReference type="GO" id="GO:0052621">
    <property type="term" value="F:diguanylate cyclase activity"/>
    <property type="evidence" value="ECO:0007669"/>
    <property type="project" value="UniProtKB-EC"/>
</dbReference>
<dbReference type="FunFam" id="3.30.70.270:FF:000001">
    <property type="entry name" value="Diguanylate cyclase domain protein"/>
    <property type="match status" value="1"/>
</dbReference>
<evidence type="ECO:0000256" key="3">
    <source>
        <dbReference type="ARBA" id="ARBA00034247"/>
    </source>
</evidence>
<dbReference type="InterPro" id="IPR050469">
    <property type="entry name" value="Diguanylate_Cyclase"/>
</dbReference>
<dbReference type="CDD" id="cd01949">
    <property type="entry name" value="GGDEF"/>
    <property type="match status" value="1"/>
</dbReference>
<dbReference type="Proteomes" id="UP000306317">
    <property type="component" value="Unassembled WGS sequence"/>
</dbReference>
<dbReference type="EC" id="2.7.7.65" evidence="2"/>
<dbReference type="PANTHER" id="PTHR45138">
    <property type="entry name" value="REGULATORY COMPONENTS OF SENSORY TRANSDUCTION SYSTEM"/>
    <property type="match status" value="1"/>
</dbReference>
<keyword evidence="4" id="KW-0812">Transmembrane</keyword>
<dbReference type="NCBIfam" id="TIGR00254">
    <property type="entry name" value="GGDEF"/>
    <property type="match status" value="1"/>
</dbReference>
<keyword evidence="4" id="KW-0472">Membrane</keyword>
<evidence type="ECO:0000313" key="6">
    <source>
        <dbReference type="EMBL" id="THD04814.1"/>
    </source>
</evidence>
<keyword evidence="4" id="KW-1133">Transmembrane helix</keyword>
<evidence type="ECO:0000256" key="2">
    <source>
        <dbReference type="ARBA" id="ARBA00012528"/>
    </source>
</evidence>
<dbReference type="GO" id="GO:0005886">
    <property type="term" value="C:plasma membrane"/>
    <property type="evidence" value="ECO:0007669"/>
    <property type="project" value="TreeGrafter"/>
</dbReference>
<evidence type="ECO:0000259" key="5">
    <source>
        <dbReference type="PROSITE" id="PS50887"/>
    </source>
</evidence>
<dbReference type="GO" id="GO:0043709">
    <property type="term" value="P:cell adhesion involved in single-species biofilm formation"/>
    <property type="evidence" value="ECO:0007669"/>
    <property type="project" value="TreeGrafter"/>
</dbReference>
<feature type="transmembrane region" description="Helical" evidence="4">
    <location>
        <begin position="45"/>
        <end position="63"/>
    </location>
</feature>
<feature type="transmembrane region" description="Helical" evidence="4">
    <location>
        <begin position="69"/>
        <end position="91"/>
    </location>
</feature>
<dbReference type="InterPro" id="IPR029787">
    <property type="entry name" value="Nucleotide_cyclase"/>
</dbReference>
<evidence type="ECO:0000313" key="7">
    <source>
        <dbReference type="Proteomes" id="UP000306317"/>
    </source>
</evidence>
<dbReference type="SUPFAM" id="SSF55073">
    <property type="entry name" value="Nucleotide cyclase"/>
    <property type="match status" value="1"/>
</dbReference>
<dbReference type="PANTHER" id="PTHR45138:SF9">
    <property type="entry name" value="DIGUANYLATE CYCLASE DGCM-RELATED"/>
    <property type="match status" value="1"/>
</dbReference>
<dbReference type="InterPro" id="IPR043128">
    <property type="entry name" value="Rev_trsase/Diguanyl_cyclase"/>
</dbReference>
<feature type="transmembrane region" description="Helical" evidence="4">
    <location>
        <begin position="12"/>
        <end position="33"/>
    </location>
</feature>
<dbReference type="GO" id="GO:1902201">
    <property type="term" value="P:negative regulation of bacterial-type flagellum-dependent cell motility"/>
    <property type="evidence" value="ECO:0007669"/>
    <property type="project" value="TreeGrafter"/>
</dbReference>
<gene>
    <name evidence="6" type="ORF">B1991_17245</name>
</gene>
<proteinExistence type="predicted"/>
<dbReference type="Gene3D" id="3.30.70.270">
    <property type="match status" value="1"/>
</dbReference>
<comment type="caution">
    <text evidence="6">The sequence shown here is derived from an EMBL/GenBank/DDBJ whole genome shotgun (WGS) entry which is preliminary data.</text>
</comment>